<feature type="transmembrane region" description="Helical" evidence="11">
    <location>
        <begin position="235"/>
        <end position="259"/>
    </location>
</feature>
<proteinExistence type="inferred from homology"/>
<feature type="transmembrane region" description="Helical" evidence="11">
    <location>
        <begin position="505"/>
        <end position="523"/>
    </location>
</feature>
<feature type="transmembrane region" description="Helical" evidence="11">
    <location>
        <begin position="400"/>
        <end position="423"/>
    </location>
</feature>
<evidence type="ECO:0000256" key="6">
    <source>
        <dbReference type="ARBA" id="ARBA00022519"/>
    </source>
</evidence>
<accession>A0A426FEN9</accession>
<evidence type="ECO:0000256" key="2">
    <source>
        <dbReference type="ARBA" id="ARBA00011650"/>
    </source>
</evidence>
<dbReference type="InterPro" id="IPR000515">
    <property type="entry name" value="MetI-like"/>
</dbReference>
<feature type="transmembrane region" description="Helical" evidence="11">
    <location>
        <begin position="287"/>
        <end position="309"/>
    </location>
</feature>
<dbReference type="Gene3D" id="1.10.3720.10">
    <property type="entry name" value="MetI-like"/>
    <property type="match status" value="2"/>
</dbReference>
<feature type="transmembrane region" description="Helical" evidence="11">
    <location>
        <begin position="129"/>
        <end position="150"/>
    </location>
</feature>
<evidence type="ECO:0000313" key="13">
    <source>
        <dbReference type="EMBL" id="RRN00401.1"/>
    </source>
</evidence>
<evidence type="ECO:0000256" key="9">
    <source>
        <dbReference type="ARBA" id="ARBA00022989"/>
    </source>
</evidence>
<comment type="subunit">
    <text evidence="2">The complex is composed of two ATP-binding proteins (ThiQ), two transmembrane proteins (ThiP) and a solute-binding protein (ThiB).</text>
</comment>
<dbReference type="Proteomes" id="UP000276010">
    <property type="component" value="Unassembled WGS sequence"/>
</dbReference>
<dbReference type="GO" id="GO:0022857">
    <property type="term" value="F:transmembrane transporter activity"/>
    <property type="evidence" value="ECO:0007669"/>
    <property type="project" value="InterPro"/>
</dbReference>
<comment type="subcellular location">
    <subcellularLocation>
        <location evidence="1">Cell inner membrane</location>
        <topology evidence="1">Multi-pass membrane protein</topology>
    </subcellularLocation>
    <subcellularLocation>
        <location evidence="11">Cell membrane</location>
        <topology evidence="11">Multi-pass membrane protein</topology>
    </subcellularLocation>
</comment>
<keyword evidence="5" id="KW-1003">Cell membrane</keyword>
<name>A0A426FEN9_BIBTR</name>
<evidence type="ECO:0000256" key="10">
    <source>
        <dbReference type="ARBA" id="ARBA00023136"/>
    </source>
</evidence>
<dbReference type="PANTHER" id="PTHR30183">
    <property type="entry name" value="MOLYBDENUM TRANSPORT SYSTEM PERMEASE PROTEIN MODB"/>
    <property type="match status" value="1"/>
</dbReference>
<dbReference type="PANTHER" id="PTHR30183:SF9">
    <property type="entry name" value="THIAMINE TRANSPORT SYSTEM PERMEASE PROTEIN THIP"/>
    <property type="match status" value="1"/>
</dbReference>
<evidence type="ECO:0000256" key="1">
    <source>
        <dbReference type="ARBA" id="ARBA00004429"/>
    </source>
</evidence>
<protein>
    <recommendedName>
        <fullName evidence="3">Thiamine transport system permease protein ThiP</fullName>
    </recommendedName>
</protein>
<feature type="domain" description="ABC transmembrane type-1" evidence="12">
    <location>
        <begin position="329"/>
        <end position="523"/>
    </location>
</feature>
<feature type="transmembrane region" description="Helical" evidence="11">
    <location>
        <begin position="85"/>
        <end position="109"/>
    </location>
</feature>
<sequence length="529" mass="59755">MSNPISAKFRRFSAWSFYLAIIALYAFSLWGLFTHRTDETFWSLAETWRIVQYSAGQALISALSATLLGLLTARSFFYLPFKGKALLYKLLAFVWSLPALIVIFALIGVWGNNGWLAQCWRLIGLEWHFSLYGLQGIVLAHLFLNIPLVMKYCLEGLNLIPSSSHQLAAQLNLTGWHYFRIVELPVLSGILPYAFGTVFLLCFTSFPIVLMLGGGPKYSTLEVAIYQAVTFEFDFAKAVILILVQVAIGILLQLLMLWASRRAFEQQRSKAVIDTIWRAAPQGTKRFLSAIFLLMICTMIFVPLLNVVLRGISALNWQRLFAFDLVQAVWFSLLLALISGITAVGVSYLLALEHRQLVYHQQKVWQSILSSVVTLPLILPVFLLSVGLFLLLMWHDLNQWQLILLIGICNGLTLLPFIYHLIFSAMWQSLKNRDKLARSLGLKGFQRWWIVEKNALIRPLAQAFALAISASLGSFTIIAFFGNPDFATLPYLLYQQLGNYRTEEAAVTALLLLLCALLPFWAIKQKGSL</sequence>
<evidence type="ECO:0000256" key="11">
    <source>
        <dbReference type="RuleBase" id="RU363032"/>
    </source>
</evidence>
<feature type="transmembrane region" description="Helical" evidence="11">
    <location>
        <begin position="329"/>
        <end position="351"/>
    </location>
</feature>
<keyword evidence="7 11" id="KW-0812">Transmembrane</keyword>
<keyword evidence="10 11" id="KW-0472">Membrane</keyword>
<comment type="similarity">
    <text evidence="11">Belongs to the binding-protein-dependent transport system permease family.</text>
</comment>
<keyword evidence="9 11" id="KW-1133">Transmembrane helix</keyword>
<evidence type="ECO:0000313" key="14">
    <source>
        <dbReference type="Proteomes" id="UP000276010"/>
    </source>
</evidence>
<feature type="transmembrane region" description="Helical" evidence="11">
    <location>
        <begin position="372"/>
        <end position="394"/>
    </location>
</feature>
<dbReference type="EMBL" id="RRUC01000050">
    <property type="protein sequence ID" value="RRN00401.1"/>
    <property type="molecule type" value="Genomic_DNA"/>
</dbReference>
<evidence type="ECO:0000256" key="3">
    <source>
        <dbReference type="ARBA" id="ARBA00016947"/>
    </source>
</evidence>
<dbReference type="InterPro" id="IPR005947">
    <property type="entry name" value="ThiP_ABC_transpt"/>
</dbReference>
<dbReference type="AlphaFoldDB" id="A0A426FEN9"/>
<dbReference type="SUPFAM" id="SSF161098">
    <property type="entry name" value="MetI-like"/>
    <property type="match status" value="2"/>
</dbReference>
<dbReference type="CDD" id="cd06261">
    <property type="entry name" value="TM_PBP2"/>
    <property type="match status" value="2"/>
</dbReference>
<dbReference type="RefSeq" id="WP_125135380.1">
    <property type="nucleotide sequence ID" value="NZ_RRUC01000050.1"/>
</dbReference>
<comment type="caution">
    <text evidence="13">The sequence shown here is derived from an EMBL/GenBank/DDBJ whole genome shotgun (WGS) entry which is preliminary data.</text>
</comment>
<evidence type="ECO:0000256" key="4">
    <source>
        <dbReference type="ARBA" id="ARBA00022448"/>
    </source>
</evidence>
<feature type="domain" description="ABC transmembrane type-1" evidence="12">
    <location>
        <begin position="51"/>
        <end position="252"/>
    </location>
</feature>
<gene>
    <name evidence="13" type="primary">thiP</name>
    <name evidence="13" type="ORF">EIM44_11050</name>
</gene>
<organism evidence="13 14">
    <name type="scientific">Bibersteinia trehalosi</name>
    <name type="common">Pasteurella trehalosi</name>
    <dbReference type="NCBI Taxonomy" id="47735"/>
    <lineage>
        <taxon>Bacteria</taxon>
        <taxon>Pseudomonadati</taxon>
        <taxon>Pseudomonadota</taxon>
        <taxon>Gammaproteobacteria</taxon>
        <taxon>Pasteurellales</taxon>
        <taxon>Pasteurellaceae</taxon>
        <taxon>Bibersteinia</taxon>
    </lineage>
</organism>
<dbReference type="PROSITE" id="PS50928">
    <property type="entry name" value="ABC_TM1"/>
    <property type="match status" value="2"/>
</dbReference>
<reference evidence="13 14" key="1">
    <citation type="submission" date="2018-11" db="EMBL/GenBank/DDBJ databases">
        <title>Whole genome sequence of Bibersteinia trehalosi strain OADDL-BT1 an multidrug resistant pathogen isolate.</title>
        <authorList>
            <person name="Couger M."/>
            <person name="Ramachandran A."/>
        </authorList>
    </citation>
    <scope>NUCLEOTIDE SEQUENCE [LARGE SCALE GENOMIC DNA]</scope>
    <source>
        <strain evidence="13 14">OADDL-BT1</strain>
    </source>
</reference>
<keyword evidence="6" id="KW-0997">Cell inner membrane</keyword>
<evidence type="ECO:0000256" key="5">
    <source>
        <dbReference type="ARBA" id="ARBA00022475"/>
    </source>
</evidence>
<dbReference type="GO" id="GO:0015888">
    <property type="term" value="P:thiamine transport"/>
    <property type="evidence" value="ECO:0007669"/>
    <property type="project" value="InterPro"/>
</dbReference>
<evidence type="ECO:0000256" key="8">
    <source>
        <dbReference type="ARBA" id="ARBA00022737"/>
    </source>
</evidence>
<dbReference type="STRING" id="1263831.F543_19090"/>
<evidence type="ECO:0000256" key="7">
    <source>
        <dbReference type="ARBA" id="ARBA00022692"/>
    </source>
</evidence>
<feature type="transmembrane region" description="Helical" evidence="11">
    <location>
        <begin position="463"/>
        <end position="482"/>
    </location>
</feature>
<feature type="transmembrane region" description="Helical" evidence="11">
    <location>
        <begin position="190"/>
        <end position="215"/>
    </location>
</feature>
<keyword evidence="4 11" id="KW-0813">Transport</keyword>
<feature type="transmembrane region" description="Helical" evidence="11">
    <location>
        <begin position="12"/>
        <end position="33"/>
    </location>
</feature>
<dbReference type="InterPro" id="IPR035906">
    <property type="entry name" value="MetI-like_sf"/>
</dbReference>
<evidence type="ECO:0000259" key="12">
    <source>
        <dbReference type="PROSITE" id="PS50928"/>
    </source>
</evidence>
<dbReference type="GO" id="GO:0005886">
    <property type="term" value="C:plasma membrane"/>
    <property type="evidence" value="ECO:0007669"/>
    <property type="project" value="UniProtKB-SubCell"/>
</dbReference>
<feature type="transmembrane region" description="Helical" evidence="11">
    <location>
        <begin position="53"/>
        <end position="73"/>
    </location>
</feature>
<dbReference type="NCBIfam" id="TIGR01253">
    <property type="entry name" value="thiP"/>
    <property type="match status" value="1"/>
</dbReference>
<keyword evidence="8" id="KW-0677">Repeat</keyword>
<dbReference type="Pfam" id="PF00528">
    <property type="entry name" value="BPD_transp_1"/>
    <property type="match status" value="2"/>
</dbReference>